<name>A0AAE1QJ89_9EUCA</name>
<organism evidence="1 2">
    <name type="scientific">Petrolisthes manimaculis</name>
    <dbReference type="NCBI Taxonomy" id="1843537"/>
    <lineage>
        <taxon>Eukaryota</taxon>
        <taxon>Metazoa</taxon>
        <taxon>Ecdysozoa</taxon>
        <taxon>Arthropoda</taxon>
        <taxon>Crustacea</taxon>
        <taxon>Multicrustacea</taxon>
        <taxon>Malacostraca</taxon>
        <taxon>Eumalacostraca</taxon>
        <taxon>Eucarida</taxon>
        <taxon>Decapoda</taxon>
        <taxon>Pleocyemata</taxon>
        <taxon>Anomura</taxon>
        <taxon>Galatheoidea</taxon>
        <taxon>Porcellanidae</taxon>
        <taxon>Petrolisthes</taxon>
    </lineage>
</organism>
<proteinExistence type="predicted"/>
<accession>A0AAE1QJ89</accession>
<protein>
    <submittedName>
        <fullName evidence="1">Uncharacterized protein</fullName>
    </submittedName>
</protein>
<evidence type="ECO:0000313" key="2">
    <source>
        <dbReference type="Proteomes" id="UP001292094"/>
    </source>
</evidence>
<dbReference type="Proteomes" id="UP001292094">
    <property type="component" value="Unassembled WGS sequence"/>
</dbReference>
<keyword evidence="2" id="KW-1185">Reference proteome</keyword>
<comment type="caution">
    <text evidence="1">The sequence shown here is derived from an EMBL/GenBank/DDBJ whole genome shotgun (WGS) entry which is preliminary data.</text>
</comment>
<evidence type="ECO:0000313" key="1">
    <source>
        <dbReference type="EMBL" id="KAK4327999.1"/>
    </source>
</evidence>
<reference evidence="1" key="1">
    <citation type="submission" date="2023-11" db="EMBL/GenBank/DDBJ databases">
        <title>Genome assemblies of two species of porcelain crab, Petrolisthes cinctipes and Petrolisthes manimaculis (Anomura: Porcellanidae).</title>
        <authorList>
            <person name="Angst P."/>
        </authorList>
    </citation>
    <scope>NUCLEOTIDE SEQUENCE</scope>
    <source>
        <strain evidence="1">PB745_02</strain>
        <tissue evidence="1">Gill</tissue>
    </source>
</reference>
<dbReference type="EMBL" id="JAWZYT010000105">
    <property type="protein sequence ID" value="KAK4327999.1"/>
    <property type="molecule type" value="Genomic_DNA"/>
</dbReference>
<sequence length="265" mass="31109">MGTGDTLQRKKQLWRLIRCIEEIIKMAKSLRSKQRRKNRVIRTVRYGKKEMIALKKRLTQDKVVVKDALAIVDNKAVIKREKKPVNLTKLRQELRERRRAFCVEWATRVKENFKRARVGLKPVPCKRKDMKRKFGLLHECDLKNDVKDEWEDIKDDEYPGSMEVNTEPVDSCEKDVAEQVNDCREDLEVPVGDSKKDNEIPVIDVSEETEIEKPVSTPPKKTRKHNITSVKDMIQKTGTAPVWVSRRVVHKIKKEKKMKTKKLKK</sequence>
<dbReference type="AlphaFoldDB" id="A0AAE1QJ89"/>
<gene>
    <name evidence="1" type="ORF">Pmani_001571</name>
</gene>